<feature type="transmembrane region" description="Helical" evidence="5">
    <location>
        <begin position="259"/>
        <end position="280"/>
    </location>
</feature>
<gene>
    <name evidence="6" type="ORF">Poli38472_005862</name>
</gene>
<keyword evidence="7" id="KW-1185">Reference proteome</keyword>
<evidence type="ECO:0000256" key="5">
    <source>
        <dbReference type="SAM" id="Phobius"/>
    </source>
</evidence>
<dbReference type="GO" id="GO:0016020">
    <property type="term" value="C:membrane"/>
    <property type="evidence" value="ECO:0007669"/>
    <property type="project" value="UniProtKB-SubCell"/>
</dbReference>
<dbReference type="EMBL" id="SPLM01000002">
    <property type="protein sequence ID" value="TMW68394.1"/>
    <property type="molecule type" value="Genomic_DNA"/>
</dbReference>
<feature type="transmembrane region" description="Helical" evidence="5">
    <location>
        <begin position="7"/>
        <end position="29"/>
    </location>
</feature>
<keyword evidence="3 5" id="KW-1133">Transmembrane helix</keyword>
<evidence type="ECO:0000313" key="7">
    <source>
        <dbReference type="Proteomes" id="UP000794436"/>
    </source>
</evidence>
<sequence length="299" mass="31920">MRLTAAGGLLILVNLGFLIAGVLFVKFTYDLTGTGWIEALNESGYESQASKLVTIAQAIGFATCAVAIMGVAGAILGSRILLLVYSIVVVLALVIFGIIGGTGFSFRSKMTGWEAKEFPAEDMEKDFAPTFNEIYCYAQGAYFCNNATTADILEIFLPSVPAAAGALLPELQGINSLCKKQELASIVGSLDGVCKACGMAEKYARFDKILTWANDKCPRTATTSMWCAAFMQSDDLGPVYENSPYKECRDEFLDVVISWSSSLAFMGVGAAVAAALLLALSCFARRSGSSADDDDHYKP</sequence>
<dbReference type="OrthoDB" id="71600at2759"/>
<dbReference type="InterPro" id="IPR018499">
    <property type="entry name" value="Tetraspanin/Peripherin"/>
</dbReference>
<feature type="transmembrane region" description="Helical" evidence="5">
    <location>
        <begin position="49"/>
        <end position="75"/>
    </location>
</feature>
<protein>
    <recommendedName>
        <fullName evidence="8">Tetraspanin</fullName>
    </recommendedName>
</protein>
<evidence type="ECO:0000256" key="1">
    <source>
        <dbReference type="ARBA" id="ARBA00004141"/>
    </source>
</evidence>
<organism evidence="6 7">
    <name type="scientific">Pythium oligandrum</name>
    <name type="common">Mycoparasitic fungus</name>
    <dbReference type="NCBI Taxonomy" id="41045"/>
    <lineage>
        <taxon>Eukaryota</taxon>
        <taxon>Sar</taxon>
        <taxon>Stramenopiles</taxon>
        <taxon>Oomycota</taxon>
        <taxon>Peronosporomycetes</taxon>
        <taxon>Pythiales</taxon>
        <taxon>Pythiaceae</taxon>
        <taxon>Pythium</taxon>
    </lineage>
</organism>
<reference evidence="6" key="1">
    <citation type="submission" date="2019-03" db="EMBL/GenBank/DDBJ databases">
        <title>Long read genome sequence of the mycoparasitic Pythium oligandrum ATCC 38472 isolated from sugarbeet rhizosphere.</title>
        <authorList>
            <person name="Gaulin E."/>
        </authorList>
    </citation>
    <scope>NUCLEOTIDE SEQUENCE</scope>
    <source>
        <strain evidence="6">ATCC 38472_TT</strain>
    </source>
</reference>
<keyword evidence="2 5" id="KW-0812">Transmembrane</keyword>
<evidence type="ECO:0000256" key="2">
    <source>
        <dbReference type="ARBA" id="ARBA00022692"/>
    </source>
</evidence>
<dbReference type="Pfam" id="PF00335">
    <property type="entry name" value="Tetraspanin"/>
    <property type="match status" value="1"/>
</dbReference>
<dbReference type="AlphaFoldDB" id="A0A8K1CRS6"/>
<evidence type="ECO:0008006" key="8">
    <source>
        <dbReference type="Google" id="ProtNLM"/>
    </source>
</evidence>
<accession>A0A8K1CRS6</accession>
<keyword evidence="4 5" id="KW-0472">Membrane</keyword>
<feature type="transmembrane region" description="Helical" evidence="5">
    <location>
        <begin position="82"/>
        <end position="106"/>
    </location>
</feature>
<proteinExistence type="predicted"/>
<comment type="subcellular location">
    <subcellularLocation>
        <location evidence="1">Membrane</location>
        <topology evidence="1">Multi-pass membrane protein</topology>
    </subcellularLocation>
</comment>
<dbReference type="Proteomes" id="UP000794436">
    <property type="component" value="Unassembled WGS sequence"/>
</dbReference>
<evidence type="ECO:0000256" key="4">
    <source>
        <dbReference type="ARBA" id="ARBA00023136"/>
    </source>
</evidence>
<name>A0A8K1CRS6_PYTOL</name>
<comment type="caution">
    <text evidence="6">The sequence shown here is derived from an EMBL/GenBank/DDBJ whole genome shotgun (WGS) entry which is preliminary data.</text>
</comment>
<evidence type="ECO:0000256" key="3">
    <source>
        <dbReference type="ARBA" id="ARBA00022989"/>
    </source>
</evidence>
<evidence type="ECO:0000313" key="6">
    <source>
        <dbReference type="EMBL" id="TMW68394.1"/>
    </source>
</evidence>